<accession>A0A5C7J8A6</accession>
<gene>
    <name evidence="1" type="ORF">E6Q11_02335</name>
</gene>
<evidence type="ECO:0000313" key="1">
    <source>
        <dbReference type="EMBL" id="TXG77697.1"/>
    </source>
</evidence>
<dbReference type="AlphaFoldDB" id="A0A5C7J8A6"/>
<organism evidence="1 2">
    <name type="scientific">Candidatus Dojkabacteria bacterium</name>
    <dbReference type="NCBI Taxonomy" id="2099670"/>
    <lineage>
        <taxon>Bacteria</taxon>
        <taxon>Candidatus Dojkabacteria</taxon>
    </lineage>
</organism>
<proteinExistence type="predicted"/>
<name>A0A5C7J8A6_9BACT</name>
<protein>
    <submittedName>
        <fullName evidence="1">Uncharacterized protein</fullName>
    </submittedName>
</protein>
<comment type="caution">
    <text evidence="1">The sequence shown here is derived from an EMBL/GenBank/DDBJ whole genome shotgun (WGS) entry which is preliminary data.</text>
</comment>
<dbReference type="Proteomes" id="UP000321026">
    <property type="component" value="Unassembled WGS sequence"/>
</dbReference>
<dbReference type="EMBL" id="SSDS01000040">
    <property type="protein sequence ID" value="TXG77697.1"/>
    <property type="molecule type" value="Genomic_DNA"/>
</dbReference>
<reference evidence="1 2" key="1">
    <citation type="submission" date="2018-09" db="EMBL/GenBank/DDBJ databases">
        <title>Metagenome Assembled Genomes from an Advanced Water Purification Facility.</title>
        <authorList>
            <person name="Stamps B.W."/>
            <person name="Spear J.R."/>
        </authorList>
    </citation>
    <scope>NUCLEOTIDE SEQUENCE [LARGE SCALE GENOMIC DNA]</scope>
    <source>
        <strain evidence="1">Bin_63_2</strain>
    </source>
</reference>
<sequence length="62" mass="7307">MRDKKIVDKDGVQFTPEEVAEYENDVWDLRLVDQNPTVKKAANLKMWNKWGKRLGLPHPDDK</sequence>
<evidence type="ECO:0000313" key="2">
    <source>
        <dbReference type="Proteomes" id="UP000321026"/>
    </source>
</evidence>